<sequence length="57" mass="6216">MPEKSPNTLTATECMALANCLNHMVSQTETDEFSTLVGIDKESAKALMIKLKTMIAN</sequence>
<dbReference type="EMBL" id="CP010786">
    <property type="protein sequence ID" value="ATF08004.1"/>
    <property type="molecule type" value="Genomic_DNA"/>
</dbReference>
<evidence type="ECO:0000313" key="1">
    <source>
        <dbReference type="EMBL" id="ATF08004.1"/>
    </source>
</evidence>
<evidence type="ECO:0000313" key="2">
    <source>
        <dbReference type="Proteomes" id="UP000217545"/>
    </source>
</evidence>
<gene>
    <name evidence="1" type="ORF">PhaeoP63_03972</name>
</gene>
<organism evidence="1 2">
    <name type="scientific">Phaeobacter gallaeciensis</name>
    <dbReference type="NCBI Taxonomy" id="60890"/>
    <lineage>
        <taxon>Bacteria</taxon>
        <taxon>Pseudomonadati</taxon>
        <taxon>Pseudomonadota</taxon>
        <taxon>Alphaproteobacteria</taxon>
        <taxon>Rhodobacterales</taxon>
        <taxon>Roseobacteraceae</taxon>
        <taxon>Phaeobacter</taxon>
    </lineage>
</organism>
<keyword evidence="1" id="KW-0614">Plasmid</keyword>
<dbReference type="RefSeq" id="WP_024099452.1">
    <property type="nucleotide sequence ID" value="NZ_CP010591.1"/>
</dbReference>
<dbReference type="AlphaFoldDB" id="A0AAC9ZD05"/>
<protein>
    <submittedName>
        <fullName evidence="1">Uncharacterized protein</fullName>
    </submittedName>
</protein>
<accession>A0AAC9ZD05</accession>
<name>A0AAC9ZD05_9RHOB</name>
<geneLocation type="plasmid" evidence="2">
    <name>pp63_b</name>
</geneLocation>
<reference evidence="1 2" key="1">
    <citation type="journal article" date="2017" name="Front. Microbiol.">
        <title>Phaeobacter piscinae sp. nov., a species of the Roseobacter group and potential aquaculture probiont.</title>
        <authorList>
            <person name="Sonnenschein E.C."/>
            <person name="Phippen C.B.W."/>
            <person name="Nielsen K.F."/>
            <person name="Mateiu R.V."/>
            <person name="Melchiorsen J."/>
            <person name="Gram L."/>
            <person name="Overmann J."/>
            <person name="Freese H.M."/>
        </authorList>
    </citation>
    <scope>NUCLEOTIDE SEQUENCE [LARGE SCALE GENOMIC DNA]</scope>
    <source>
        <strain evidence="1 2">P63</strain>
    </source>
</reference>
<dbReference type="Proteomes" id="UP000217545">
    <property type="component" value="Plasmid pP63_b"/>
</dbReference>
<proteinExistence type="predicted"/>
<dbReference type="GeneID" id="42765518"/>